<dbReference type="EMBL" id="JAGQHR010000020">
    <property type="protein sequence ID" value="MCA9726329.1"/>
    <property type="molecule type" value="Genomic_DNA"/>
</dbReference>
<feature type="transmembrane region" description="Helical" evidence="2">
    <location>
        <begin position="78"/>
        <end position="102"/>
    </location>
</feature>
<evidence type="ECO:0000256" key="2">
    <source>
        <dbReference type="SAM" id="Phobius"/>
    </source>
</evidence>
<gene>
    <name evidence="3" type="ORF">KC729_01520</name>
</gene>
<feature type="transmembrane region" description="Helical" evidence="2">
    <location>
        <begin position="258"/>
        <end position="276"/>
    </location>
</feature>
<dbReference type="Pfam" id="PF04018">
    <property type="entry name" value="VCA0040-like"/>
    <property type="match status" value="1"/>
</dbReference>
<keyword evidence="2" id="KW-1133">Transmembrane helix</keyword>
<dbReference type="Proteomes" id="UP000697710">
    <property type="component" value="Unassembled WGS sequence"/>
</dbReference>
<keyword evidence="2" id="KW-0472">Membrane</keyword>
<feature type="transmembrane region" description="Helical" evidence="2">
    <location>
        <begin position="136"/>
        <end position="156"/>
    </location>
</feature>
<proteinExistence type="predicted"/>
<evidence type="ECO:0000313" key="3">
    <source>
        <dbReference type="EMBL" id="MCA9726329.1"/>
    </source>
</evidence>
<reference evidence="3" key="1">
    <citation type="submission" date="2020-04" db="EMBL/GenBank/DDBJ databases">
        <authorList>
            <person name="Zhang T."/>
        </authorList>
    </citation>
    <scope>NUCLEOTIDE SEQUENCE</scope>
    <source>
        <strain evidence="3">HKST-UBA01</strain>
    </source>
</reference>
<dbReference type="AlphaFoldDB" id="A0A956RNZ9"/>
<keyword evidence="2" id="KW-0812">Transmembrane</keyword>
<feature type="compositionally biased region" description="Basic and acidic residues" evidence="1">
    <location>
        <begin position="1"/>
        <end position="11"/>
    </location>
</feature>
<comment type="caution">
    <text evidence="3">The sequence shown here is derived from an EMBL/GenBank/DDBJ whole genome shotgun (WGS) entry which is preliminary data.</text>
</comment>
<dbReference type="PANTHER" id="PTHR37308:SF1">
    <property type="entry name" value="POLYPRENYL-PHOSPHATE TRANSPORTER"/>
    <property type="match status" value="1"/>
</dbReference>
<evidence type="ECO:0000313" key="4">
    <source>
        <dbReference type="Proteomes" id="UP000697710"/>
    </source>
</evidence>
<organism evidence="3 4">
    <name type="scientific">Eiseniibacteriota bacterium</name>
    <dbReference type="NCBI Taxonomy" id="2212470"/>
    <lineage>
        <taxon>Bacteria</taxon>
        <taxon>Candidatus Eiseniibacteriota</taxon>
    </lineage>
</organism>
<feature type="transmembrane region" description="Helical" evidence="2">
    <location>
        <begin position="229"/>
        <end position="251"/>
    </location>
</feature>
<dbReference type="InterPro" id="IPR007163">
    <property type="entry name" value="VCA0040-like"/>
</dbReference>
<reference evidence="3" key="2">
    <citation type="journal article" date="2021" name="Microbiome">
        <title>Successional dynamics and alternative stable states in a saline activated sludge microbial community over 9 years.</title>
        <authorList>
            <person name="Wang Y."/>
            <person name="Ye J."/>
            <person name="Ju F."/>
            <person name="Liu L."/>
            <person name="Boyd J.A."/>
            <person name="Deng Y."/>
            <person name="Parks D.H."/>
            <person name="Jiang X."/>
            <person name="Yin X."/>
            <person name="Woodcroft B.J."/>
            <person name="Tyson G.W."/>
            <person name="Hugenholtz P."/>
            <person name="Polz M.F."/>
            <person name="Zhang T."/>
        </authorList>
    </citation>
    <scope>NUCLEOTIDE SEQUENCE</scope>
    <source>
        <strain evidence="3">HKST-UBA01</strain>
    </source>
</reference>
<feature type="region of interest" description="Disordered" evidence="1">
    <location>
        <begin position="1"/>
        <end position="21"/>
    </location>
</feature>
<feature type="transmembrane region" description="Helical" evidence="2">
    <location>
        <begin position="317"/>
        <end position="337"/>
    </location>
</feature>
<protein>
    <submittedName>
        <fullName evidence="3">DUF368 domain-containing protein</fullName>
    </submittedName>
</protein>
<feature type="transmembrane region" description="Helical" evidence="2">
    <location>
        <begin position="108"/>
        <end position="129"/>
    </location>
</feature>
<dbReference type="PANTHER" id="PTHR37308">
    <property type="entry name" value="INTEGRAL MEMBRANE PROTEIN"/>
    <property type="match status" value="1"/>
</dbReference>
<evidence type="ECO:0000256" key="1">
    <source>
        <dbReference type="SAM" id="MobiDB-lite"/>
    </source>
</evidence>
<name>A0A956RNZ9_UNCEI</name>
<accession>A0A956RNZ9</accession>
<sequence>MRTESEGRETTDGTTVPGQDAPASRLAVRGVLGGALMGLANLVPGISGGTMLLAAGVYPAFINAIAEVSTLKFRPRSLLVLATVVLTGTLAVVLCAGVVKNLVLDHRWIMYSAFIGLTLGGVPVVWKLARPASGGLWVGALVGFAGMVALALAQAAGTGAASGGAGSPVGHGLAGLAGASAMILPGVSGGYLLLVLGEYLPILAAIDRFKMALEVRDVAAAMDPALHVLVPVAIGVVVGVVAVSSLLRWLLRRFEKPTLGVLLGLLVGAVVGLWPFQQTVEPVLGETVIKGQVVTAENLMEFEIEDYPTAYFTPRPVHWVGAIGYVILGALVTAGVARLGSDDAKAR</sequence>
<feature type="transmembrane region" description="Helical" evidence="2">
    <location>
        <begin position="46"/>
        <end position="66"/>
    </location>
</feature>